<evidence type="ECO:0000256" key="2">
    <source>
        <dbReference type="SAM" id="Phobius"/>
    </source>
</evidence>
<keyword evidence="2" id="KW-0812">Transmembrane</keyword>
<feature type="transmembrane region" description="Helical" evidence="2">
    <location>
        <begin position="402"/>
        <end position="422"/>
    </location>
</feature>
<dbReference type="AlphaFoldDB" id="A0A1G9E7T7"/>
<dbReference type="Pfam" id="PF00535">
    <property type="entry name" value="Glycos_transf_2"/>
    <property type="match status" value="1"/>
</dbReference>
<evidence type="ECO:0000256" key="1">
    <source>
        <dbReference type="SAM" id="MobiDB-lite"/>
    </source>
</evidence>
<dbReference type="RefSeq" id="WP_090310566.1">
    <property type="nucleotide sequence ID" value="NZ_FNFE01000006.1"/>
</dbReference>
<feature type="domain" description="Glycosyltransferase 2-like" evidence="3">
    <location>
        <begin position="173"/>
        <end position="333"/>
    </location>
</feature>
<dbReference type="STRING" id="1095776.SAMN04515672_3795"/>
<dbReference type="CDD" id="cd04179">
    <property type="entry name" value="DPM_DPG-synthase_like"/>
    <property type="match status" value="1"/>
</dbReference>
<gene>
    <name evidence="4" type="ORF">SAMN04515672_3795</name>
</gene>
<dbReference type="Gene3D" id="3.90.550.10">
    <property type="entry name" value="Spore Coat Polysaccharide Biosynthesis Protein SpsA, Chain A"/>
    <property type="match status" value="1"/>
</dbReference>
<dbReference type="GO" id="GO:0016740">
    <property type="term" value="F:transferase activity"/>
    <property type="evidence" value="ECO:0007669"/>
    <property type="project" value="UniProtKB-KW"/>
</dbReference>
<keyword evidence="4" id="KW-0808">Transferase</keyword>
<dbReference type="OrthoDB" id="147253at2157"/>
<reference evidence="5" key="1">
    <citation type="submission" date="2016-10" db="EMBL/GenBank/DDBJ databases">
        <authorList>
            <person name="Varghese N."/>
            <person name="Submissions S."/>
        </authorList>
    </citation>
    <scope>NUCLEOTIDE SEQUENCE [LARGE SCALE GENOMIC DNA]</scope>
    <source>
        <strain evidence="5">B4,CECT 8067,JCM 17497</strain>
    </source>
</reference>
<keyword evidence="5" id="KW-1185">Reference proteome</keyword>
<dbReference type="InterPro" id="IPR001173">
    <property type="entry name" value="Glyco_trans_2-like"/>
</dbReference>
<evidence type="ECO:0000313" key="5">
    <source>
        <dbReference type="Proteomes" id="UP000198882"/>
    </source>
</evidence>
<protein>
    <submittedName>
        <fullName evidence="4">Glycosyl transferase family 2</fullName>
    </submittedName>
</protein>
<name>A0A1G9E7T7_9EURY</name>
<feature type="transmembrane region" description="Helical" evidence="2">
    <location>
        <begin position="434"/>
        <end position="457"/>
    </location>
</feature>
<dbReference type="EMBL" id="FNFE01000006">
    <property type="protein sequence ID" value="SDK72184.1"/>
    <property type="molecule type" value="Genomic_DNA"/>
</dbReference>
<organism evidence="4 5">
    <name type="scientific">Natronorubrum texcoconense</name>
    <dbReference type="NCBI Taxonomy" id="1095776"/>
    <lineage>
        <taxon>Archaea</taxon>
        <taxon>Methanobacteriati</taxon>
        <taxon>Methanobacteriota</taxon>
        <taxon>Stenosarchaea group</taxon>
        <taxon>Halobacteria</taxon>
        <taxon>Halobacteriales</taxon>
        <taxon>Natrialbaceae</taxon>
        <taxon>Natronorubrum</taxon>
    </lineage>
</organism>
<evidence type="ECO:0000313" key="4">
    <source>
        <dbReference type="EMBL" id="SDK72184.1"/>
    </source>
</evidence>
<dbReference type="InterPro" id="IPR050256">
    <property type="entry name" value="Glycosyltransferase_2"/>
</dbReference>
<dbReference type="PANTHER" id="PTHR48090:SF7">
    <property type="entry name" value="RFBJ PROTEIN"/>
    <property type="match status" value="1"/>
</dbReference>
<sequence>MSATYHRRSGIPDDRLRSGPNESDGLDYRFTETDTEVDGSPSPLGPHRPAIGIIARGEEAESIYRTILRATDRRLAVYLTAVDTDAEIGRLAVGLGATVVEPRGPAASRLELESALFAAGRIGGHDGIIFQLEGCPRIDYERTLASFEEDRFEVYAVPEDRSVFERQSHVVAAIPAYNAAETIDQVVREAADHAETILVVDDGSADATAERAERAGALVVRHERNRGYGGALQTIFDVGRTLDADHLVTLDADGQHDPASITTLVAAQESSGAEIVIGSRFADDSTTRMPRVRSLGLGAVNLLTNASLGRFRPHTWVRDTQSGLRSYTRDAVESLATTADLGSGMGASTDIIYHAHREGFDFEEVGTTISYDVEQGSSQGALSHGVGLVRNILGFFERRHPLLALGLPGLFLTVLAVSFGVWSIGQLFVTPVSVVSVSAAAAFALVGTTMVLLAMFLHTINTHPSFRTTPDRDRSTSLQYREPPSETVPDSGNLTVVRRP</sequence>
<dbReference type="InterPro" id="IPR029044">
    <property type="entry name" value="Nucleotide-diphossugar_trans"/>
</dbReference>
<keyword evidence="2" id="KW-0472">Membrane</keyword>
<proteinExistence type="predicted"/>
<keyword evidence="2" id="KW-1133">Transmembrane helix</keyword>
<dbReference type="SUPFAM" id="SSF53448">
    <property type="entry name" value="Nucleotide-diphospho-sugar transferases"/>
    <property type="match status" value="1"/>
</dbReference>
<dbReference type="Proteomes" id="UP000198882">
    <property type="component" value="Unassembled WGS sequence"/>
</dbReference>
<dbReference type="PANTHER" id="PTHR48090">
    <property type="entry name" value="UNDECAPRENYL-PHOSPHATE 4-DEOXY-4-FORMAMIDO-L-ARABINOSE TRANSFERASE-RELATED"/>
    <property type="match status" value="1"/>
</dbReference>
<accession>A0A1G9E7T7</accession>
<feature type="region of interest" description="Disordered" evidence="1">
    <location>
        <begin position="466"/>
        <end position="500"/>
    </location>
</feature>
<evidence type="ECO:0000259" key="3">
    <source>
        <dbReference type="Pfam" id="PF00535"/>
    </source>
</evidence>
<feature type="region of interest" description="Disordered" evidence="1">
    <location>
        <begin position="1"/>
        <end position="49"/>
    </location>
</feature>